<proteinExistence type="predicted"/>
<reference evidence="1 2" key="1">
    <citation type="submission" date="2014-06" db="EMBL/GenBank/DDBJ databases">
        <authorList>
            <person name="Swart Estienne"/>
        </authorList>
    </citation>
    <scope>NUCLEOTIDE SEQUENCE [LARGE SCALE GENOMIC DNA]</scope>
    <source>
        <strain evidence="1 2">130c</strain>
    </source>
</reference>
<protein>
    <submittedName>
        <fullName evidence="1">Uncharacterized protein</fullName>
    </submittedName>
</protein>
<evidence type="ECO:0000313" key="2">
    <source>
        <dbReference type="Proteomes" id="UP000039865"/>
    </source>
</evidence>
<dbReference type="AlphaFoldDB" id="A0A078AKX7"/>
<name>A0A078AKX7_STYLE</name>
<dbReference type="Proteomes" id="UP000039865">
    <property type="component" value="Unassembled WGS sequence"/>
</dbReference>
<dbReference type="EMBL" id="CCKQ01009987">
    <property type="protein sequence ID" value="CDW81478.1"/>
    <property type="molecule type" value="Genomic_DNA"/>
</dbReference>
<keyword evidence="2" id="KW-1185">Reference proteome</keyword>
<sequence>MDQNQWSKKDQQNLDKDLNQLVDMLLDIVVPQMKLEAYMCTEVKEQIIASVFEIFYRSAKNIHFDEGKRSVDSEVAINAVINALEDIIKQ</sequence>
<evidence type="ECO:0000313" key="1">
    <source>
        <dbReference type="EMBL" id="CDW81478.1"/>
    </source>
</evidence>
<dbReference type="InParanoid" id="A0A078AKX7"/>
<organism evidence="1 2">
    <name type="scientific">Stylonychia lemnae</name>
    <name type="common">Ciliate</name>
    <dbReference type="NCBI Taxonomy" id="5949"/>
    <lineage>
        <taxon>Eukaryota</taxon>
        <taxon>Sar</taxon>
        <taxon>Alveolata</taxon>
        <taxon>Ciliophora</taxon>
        <taxon>Intramacronucleata</taxon>
        <taxon>Spirotrichea</taxon>
        <taxon>Stichotrichia</taxon>
        <taxon>Sporadotrichida</taxon>
        <taxon>Oxytrichidae</taxon>
        <taxon>Stylonychinae</taxon>
        <taxon>Stylonychia</taxon>
    </lineage>
</organism>
<gene>
    <name evidence="1" type="primary">Contig18390.g19531</name>
    <name evidence="1" type="ORF">STYLEM_10495</name>
</gene>
<accession>A0A078AKX7</accession>